<dbReference type="InterPro" id="IPR036583">
    <property type="entry name" value="23S_rRNA_IVS_sf"/>
</dbReference>
<dbReference type="EMBL" id="PFSC01000008">
    <property type="protein sequence ID" value="PJC34164.1"/>
    <property type="molecule type" value="Genomic_DNA"/>
</dbReference>
<dbReference type="Pfam" id="PF05635">
    <property type="entry name" value="23S_rRNA_IVP"/>
    <property type="match status" value="1"/>
</dbReference>
<evidence type="ECO:0000313" key="2">
    <source>
        <dbReference type="Proteomes" id="UP000231383"/>
    </source>
</evidence>
<dbReference type="SUPFAM" id="SSF158446">
    <property type="entry name" value="IVS-encoded protein-like"/>
    <property type="match status" value="1"/>
</dbReference>
<organism evidence="1 2">
    <name type="scientific">Candidatus Roizmanbacteria bacterium CG_4_9_14_0_2_um_filter_39_13</name>
    <dbReference type="NCBI Taxonomy" id="1974839"/>
    <lineage>
        <taxon>Bacteria</taxon>
        <taxon>Candidatus Roizmaniibacteriota</taxon>
    </lineage>
</organism>
<reference evidence="2" key="1">
    <citation type="submission" date="2017-09" db="EMBL/GenBank/DDBJ databases">
        <title>Depth-based differentiation of microbial function through sediment-hosted aquifers and enrichment of novel symbionts in the deep terrestrial subsurface.</title>
        <authorList>
            <person name="Probst A.J."/>
            <person name="Ladd B."/>
            <person name="Jarett J.K."/>
            <person name="Geller-Mcgrath D.E."/>
            <person name="Sieber C.M.K."/>
            <person name="Emerson J.B."/>
            <person name="Anantharaman K."/>
            <person name="Thomas B.C."/>
            <person name="Malmstrom R."/>
            <person name="Stieglmeier M."/>
            <person name="Klingl A."/>
            <person name="Woyke T."/>
            <person name="Ryan C.M."/>
            <person name="Banfield J.F."/>
        </authorList>
    </citation>
    <scope>NUCLEOTIDE SEQUENCE [LARGE SCALE GENOMIC DNA]</scope>
</reference>
<dbReference type="CDD" id="cd16377">
    <property type="entry name" value="23S_rRNA_IVP_like"/>
    <property type="match status" value="1"/>
</dbReference>
<gene>
    <name evidence="1" type="ORF">CO051_00335</name>
</gene>
<dbReference type="AlphaFoldDB" id="A0A2M8F4C8"/>
<name>A0A2M8F4C8_9BACT</name>
<proteinExistence type="predicted"/>
<sequence>MNQVINNPYKEKLKRLMDDYVQLAYEISKNFPKSEIYGVTSQYRRSTMSIILNYIEGFARRKKPVQLNFFEISYGSLSESKYLLSFVYKQNWIDEVVFLKGKKYTNEIGAMLWREITNLDSKINS</sequence>
<dbReference type="Proteomes" id="UP000231383">
    <property type="component" value="Unassembled WGS sequence"/>
</dbReference>
<dbReference type="PANTHER" id="PTHR38471">
    <property type="entry name" value="FOUR HELIX BUNDLE PROTEIN"/>
    <property type="match status" value="1"/>
</dbReference>
<protein>
    <submittedName>
        <fullName evidence="1">Four helix bundle protein</fullName>
    </submittedName>
</protein>
<dbReference type="PANTHER" id="PTHR38471:SF2">
    <property type="entry name" value="FOUR HELIX BUNDLE PROTEIN"/>
    <property type="match status" value="1"/>
</dbReference>
<dbReference type="NCBIfam" id="TIGR02436">
    <property type="entry name" value="four helix bundle protein"/>
    <property type="match status" value="1"/>
</dbReference>
<dbReference type="InterPro" id="IPR012657">
    <property type="entry name" value="23S_rRNA-intervening_sequence"/>
</dbReference>
<accession>A0A2M8F4C8</accession>
<comment type="caution">
    <text evidence="1">The sequence shown here is derived from an EMBL/GenBank/DDBJ whole genome shotgun (WGS) entry which is preliminary data.</text>
</comment>
<evidence type="ECO:0000313" key="1">
    <source>
        <dbReference type="EMBL" id="PJC34164.1"/>
    </source>
</evidence>
<dbReference type="Gene3D" id="1.20.1440.60">
    <property type="entry name" value="23S rRNA-intervening sequence"/>
    <property type="match status" value="1"/>
</dbReference>